<keyword evidence="5" id="KW-1185">Reference proteome</keyword>
<dbReference type="Gene3D" id="1.10.287.70">
    <property type="match status" value="1"/>
</dbReference>
<dbReference type="Pfam" id="PF00027">
    <property type="entry name" value="cNMP_binding"/>
    <property type="match status" value="1"/>
</dbReference>
<feature type="compositionally biased region" description="Basic and acidic residues" evidence="1">
    <location>
        <begin position="344"/>
        <end position="359"/>
    </location>
</feature>
<proteinExistence type="predicted"/>
<name>A0AAU9ITL9_9CILI</name>
<feature type="domain" description="Cyclic nucleotide-binding" evidence="3">
    <location>
        <begin position="190"/>
        <end position="290"/>
    </location>
</feature>
<dbReference type="PANTHER" id="PTHR47823:SF9">
    <property type="entry name" value="CHROMOSOME UNDETERMINED SCAFFOLD_10, WHOLE GENOME SHOTGUN SEQUENCE"/>
    <property type="match status" value="1"/>
</dbReference>
<feature type="compositionally biased region" description="Polar residues" evidence="1">
    <location>
        <begin position="401"/>
        <end position="411"/>
    </location>
</feature>
<gene>
    <name evidence="4" type="ORF">BSTOLATCC_MIC3934</name>
</gene>
<feature type="transmembrane region" description="Helical" evidence="2">
    <location>
        <begin position="12"/>
        <end position="31"/>
    </location>
</feature>
<dbReference type="InterPro" id="IPR018490">
    <property type="entry name" value="cNMP-bd_dom_sf"/>
</dbReference>
<evidence type="ECO:0000313" key="4">
    <source>
        <dbReference type="EMBL" id="CAG9311648.1"/>
    </source>
</evidence>
<dbReference type="PANTHER" id="PTHR47823">
    <property type="entry name" value="ION_TRANS DOMAIN-CONTAINING PROTEIN"/>
    <property type="match status" value="1"/>
</dbReference>
<protein>
    <recommendedName>
        <fullName evidence="3">Cyclic nucleotide-binding domain-containing protein</fullName>
    </recommendedName>
</protein>
<comment type="caution">
    <text evidence="4">The sequence shown here is derived from an EMBL/GenBank/DDBJ whole genome shotgun (WGS) entry which is preliminary data.</text>
</comment>
<feature type="transmembrane region" description="Helical" evidence="2">
    <location>
        <begin position="85"/>
        <end position="102"/>
    </location>
</feature>
<organism evidence="4 5">
    <name type="scientific">Blepharisma stoltei</name>
    <dbReference type="NCBI Taxonomy" id="1481888"/>
    <lineage>
        <taxon>Eukaryota</taxon>
        <taxon>Sar</taxon>
        <taxon>Alveolata</taxon>
        <taxon>Ciliophora</taxon>
        <taxon>Postciliodesmatophora</taxon>
        <taxon>Heterotrichea</taxon>
        <taxon>Heterotrichida</taxon>
        <taxon>Blepharismidae</taxon>
        <taxon>Blepharisma</taxon>
    </lineage>
</organism>
<dbReference type="SUPFAM" id="SSF51206">
    <property type="entry name" value="cAMP-binding domain-like"/>
    <property type="match status" value="1"/>
</dbReference>
<reference evidence="4" key="1">
    <citation type="submission" date="2021-09" db="EMBL/GenBank/DDBJ databases">
        <authorList>
            <consortium name="AG Swart"/>
            <person name="Singh M."/>
            <person name="Singh A."/>
            <person name="Seah K."/>
            <person name="Emmerich C."/>
        </authorList>
    </citation>
    <scope>NUCLEOTIDE SEQUENCE</scope>
    <source>
        <strain evidence="4">ATCC30299</strain>
    </source>
</reference>
<sequence length="575" mass="66992">MKDHRGAIKLIKFAIFVAIVVHVMGCLWYLIAKLDNFSPNTWVARHGYIDSDKTSCYIASIYFIFTTLTTVGYGDIHAYTKSERAFVFVLMALGVAFYSYTISNLSTIMANMDSKTSNLRNRLNALNDFAKATKLPDDLKQKIKAHILLNYEENMFSWFDQDTLMNELPASLRTDVSLHMHHKIVEKIYFFQDKDPGFISYIVPKLRTVSLQPGEFLYKEYEFPDEVYFLTKGRVNLIASNGVVFKSYVQGSYFGEVEIMENTPRDCSVQATKDGAEFLVLSKRHFLKMLEEFPKIAEEINDTSRLRCIKNSEAKETALKIETKKAFILDRQQSWRLKKSSTRNLEKNDKSPKNSDNNKKNKQKTMNFKKEKFRKMWQNIIEEKKEENKSEIARRKKENSLKGSEPQSPDNKPNLRTLKRHPTMMPGVKMNVEKIRSARRHSTFAPNIDKFDSLERNPNRNYVAKTDFDIPIMKYEELEVDSPLATEENENKDPKHNKLQLLKMLYAHLSKHNAKLHNKLRVSKGSLALLQNRQGYIKEQVTKILTFLKEESEEKSEKKTEEKKISRKRNSVDSF</sequence>
<feature type="transmembrane region" description="Helical" evidence="2">
    <location>
        <begin position="57"/>
        <end position="73"/>
    </location>
</feature>
<dbReference type="Pfam" id="PF07885">
    <property type="entry name" value="Ion_trans_2"/>
    <property type="match status" value="1"/>
</dbReference>
<evidence type="ECO:0000313" key="5">
    <source>
        <dbReference type="Proteomes" id="UP001162131"/>
    </source>
</evidence>
<dbReference type="CDD" id="cd00038">
    <property type="entry name" value="CAP_ED"/>
    <property type="match status" value="1"/>
</dbReference>
<dbReference type="PROSITE" id="PS50042">
    <property type="entry name" value="CNMP_BINDING_3"/>
    <property type="match status" value="1"/>
</dbReference>
<feature type="region of interest" description="Disordered" evidence="1">
    <location>
        <begin position="338"/>
        <end position="371"/>
    </location>
</feature>
<feature type="region of interest" description="Disordered" evidence="1">
    <location>
        <begin position="551"/>
        <end position="575"/>
    </location>
</feature>
<dbReference type="SMART" id="SM00100">
    <property type="entry name" value="cNMP"/>
    <property type="match status" value="1"/>
</dbReference>
<keyword evidence="2" id="KW-0812">Transmembrane</keyword>
<accession>A0AAU9ITL9</accession>
<feature type="compositionally biased region" description="Basic and acidic residues" evidence="1">
    <location>
        <begin position="551"/>
        <end position="564"/>
    </location>
</feature>
<dbReference type="InterPro" id="IPR000595">
    <property type="entry name" value="cNMP-bd_dom"/>
</dbReference>
<evidence type="ECO:0000256" key="1">
    <source>
        <dbReference type="SAM" id="MobiDB-lite"/>
    </source>
</evidence>
<dbReference type="EMBL" id="CAJZBQ010000004">
    <property type="protein sequence ID" value="CAG9311648.1"/>
    <property type="molecule type" value="Genomic_DNA"/>
</dbReference>
<feature type="region of interest" description="Disordered" evidence="1">
    <location>
        <begin position="386"/>
        <end position="420"/>
    </location>
</feature>
<dbReference type="InterPro" id="IPR014710">
    <property type="entry name" value="RmlC-like_jellyroll"/>
</dbReference>
<dbReference type="Gene3D" id="2.60.120.10">
    <property type="entry name" value="Jelly Rolls"/>
    <property type="match status" value="1"/>
</dbReference>
<evidence type="ECO:0000259" key="3">
    <source>
        <dbReference type="PROSITE" id="PS50042"/>
    </source>
</evidence>
<dbReference type="SUPFAM" id="SSF81324">
    <property type="entry name" value="Voltage-gated potassium channels"/>
    <property type="match status" value="1"/>
</dbReference>
<evidence type="ECO:0000256" key="2">
    <source>
        <dbReference type="SAM" id="Phobius"/>
    </source>
</evidence>
<dbReference type="Gene3D" id="1.10.287.630">
    <property type="entry name" value="Helix hairpin bin"/>
    <property type="match status" value="1"/>
</dbReference>
<keyword evidence="2" id="KW-0472">Membrane</keyword>
<keyword evidence="2" id="KW-1133">Transmembrane helix</keyword>
<dbReference type="Proteomes" id="UP001162131">
    <property type="component" value="Unassembled WGS sequence"/>
</dbReference>
<dbReference type="InterPro" id="IPR013099">
    <property type="entry name" value="K_chnl_dom"/>
</dbReference>
<dbReference type="AlphaFoldDB" id="A0AAU9ITL9"/>